<accession>A0ABR4TAY9</accession>
<protein>
    <recommendedName>
        <fullName evidence="1">DUF1653 domain-containing protein</fullName>
    </recommendedName>
</protein>
<evidence type="ECO:0000259" key="1">
    <source>
        <dbReference type="Pfam" id="PF07866"/>
    </source>
</evidence>
<dbReference type="Gene3D" id="2.30.30.320">
    <property type="entry name" value="DUF1653-like domain"/>
    <property type="match status" value="1"/>
</dbReference>
<feature type="domain" description="DUF1653" evidence="1">
    <location>
        <begin position="83"/>
        <end position="118"/>
    </location>
</feature>
<geneLocation type="plasmid" evidence="2 3">
    <name>p1Ch9693</name>
</geneLocation>
<organism evidence="2 3">
    <name type="scientific">Clostridium haemolyticum NCTC 9693</name>
    <dbReference type="NCBI Taxonomy" id="1443114"/>
    <lineage>
        <taxon>Bacteria</taxon>
        <taxon>Bacillati</taxon>
        <taxon>Bacillota</taxon>
        <taxon>Clostridia</taxon>
        <taxon>Eubacteriales</taxon>
        <taxon>Clostridiaceae</taxon>
        <taxon>Clostridium</taxon>
    </lineage>
</organism>
<dbReference type="InterPro" id="IPR023387">
    <property type="entry name" value="DUF1653-like_dom"/>
</dbReference>
<gene>
    <name evidence="2" type="ORF">Z960_p0088</name>
</gene>
<evidence type="ECO:0000313" key="2">
    <source>
        <dbReference type="EMBL" id="KEI14084.1"/>
    </source>
</evidence>
<proteinExistence type="predicted"/>
<dbReference type="Pfam" id="PF07866">
    <property type="entry name" value="DUF1653"/>
    <property type="match status" value="1"/>
</dbReference>
<name>A0ABR4TAY9_CLOHA</name>
<dbReference type="InterPro" id="IPR037135">
    <property type="entry name" value="DUF1653-like_dom_sf"/>
</dbReference>
<keyword evidence="3" id="KW-1185">Reference proteome</keyword>
<keyword evidence="2" id="KW-0614">Plasmid</keyword>
<reference evidence="3" key="1">
    <citation type="journal article" date="2014" name="PLoS ONE">
        <title>Plasmidome interchange between Clostridium botulinum, Clostridium novyi and Clostridium haemolyticum converts strains of independent lineages into distinctly different pathogens.</title>
        <authorList>
            <person name="Skarin H."/>
            <person name="Segerman B."/>
        </authorList>
    </citation>
    <scope>NUCLEOTIDE SEQUENCE [LARGE SCALE GENOMIC DNA]</scope>
    <source>
        <strain evidence="3">NCTC 9693</strain>
    </source>
</reference>
<dbReference type="Proteomes" id="UP000027937">
    <property type="component" value="Plasmid p1Ch9693"/>
</dbReference>
<evidence type="ECO:0000313" key="3">
    <source>
        <dbReference type="Proteomes" id="UP000027937"/>
    </source>
</evidence>
<dbReference type="RefSeq" id="WP_242845801.1">
    <property type="nucleotide sequence ID" value="NZ_CM003349.1"/>
</dbReference>
<comment type="caution">
    <text evidence="2">The sequence shown here is derived from an EMBL/GenBank/DDBJ whole genome shotgun (WGS) entry which is preliminary data.</text>
</comment>
<sequence length="122" mass="14565">MSNKRELVYPAIYKHFKHTEDGTINNYIYVTMGISKPLKNYEEELDKLFNITPRNILLVRLTEKDSIIALFEKDRQYYHDIKDSTEDLVIYKSLYDDSGIYARPLDMFLSEVDREKYPNVDQ</sequence>
<dbReference type="EMBL" id="JENX01000125">
    <property type="protein sequence ID" value="KEI14084.1"/>
    <property type="molecule type" value="Genomic_DNA"/>
</dbReference>